<dbReference type="Pfam" id="PF01743">
    <property type="entry name" value="PolyA_pol"/>
    <property type="match status" value="1"/>
</dbReference>
<dbReference type="EMBL" id="PVWP01000005">
    <property type="protein sequence ID" value="PSB37693.1"/>
    <property type="molecule type" value="Genomic_DNA"/>
</dbReference>
<evidence type="ECO:0000256" key="10">
    <source>
        <dbReference type="ARBA" id="ARBA00022884"/>
    </source>
</evidence>
<evidence type="ECO:0000259" key="12">
    <source>
        <dbReference type="Pfam" id="PF01743"/>
    </source>
</evidence>
<name>A0ABX5F7U5_9CHRO</name>
<protein>
    <submittedName>
        <fullName evidence="13">tRNA nucleotidyltransferase</fullName>
    </submittedName>
</protein>
<evidence type="ECO:0000256" key="4">
    <source>
        <dbReference type="ARBA" id="ARBA00022679"/>
    </source>
</evidence>
<dbReference type="Proteomes" id="UP000238218">
    <property type="component" value="Unassembled WGS sequence"/>
</dbReference>
<dbReference type="Gene3D" id="3.30.460.10">
    <property type="entry name" value="Beta Polymerase, domain 2"/>
    <property type="match status" value="1"/>
</dbReference>
<comment type="cofactor">
    <cofactor evidence="1">
        <name>Mg(2+)</name>
        <dbReference type="ChEBI" id="CHEBI:18420"/>
    </cofactor>
</comment>
<comment type="similarity">
    <text evidence="2 11">Belongs to the tRNA nucleotidyltransferase/poly(A) polymerase family.</text>
</comment>
<evidence type="ECO:0000256" key="8">
    <source>
        <dbReference type="ARBA" id="ARBA00022741"/>
    </source>
</evidence>
<evidence type="ECO:0000256" key="11">
    <source>
        <dbReference type="RuleBase" id="RU003953"/>
    </source>
</evidence>
<reference evidence="13 14" key="1">
    <citation type="submission" date="2018-03" db="EMBL/GenBank/DDBJ databases">
        <title>The ancient ancestry and fast evolution of plastids.</title>
        <authorList>
            <person name="Moore K.R."/>
            <person name="Magnabosco C."/>
            <person name="Momper L."/>
            <person name="Gold D.A."/>
            <person name="Bosak T."/>
            <person name="Fournier G.P."/>
        </authorList>
    </citation>
    <scope>NUCLEOTIDE SEQUENCE [LARGE SCALE GENOMIC DNA]</scope>
    <source>
        <strain evidence="13 14">CCALA 015</strain>
    </source>
</reference>
<evidence type="ECO:0000256" key="5">
    <source>
        <dbReference type="ARBA" id="ARBA00022694"/>
    </source>
</evidence>
<dbReference type="InterPro" id="IPR002646">
    <property type="entry name" value="PolA_pol_head_dom"/>
</dbReference>
<accession>A0ABX5F7U5</accession>
<dbReference type="SUPFAM" id="SSF81891">
    <property type="entry name" value="Poly A polymerase C-terminal region-like"/>
    <property type="match status" value="1"/>
</dbReference>
<evidence type="ECO:0000256" key="1">
    <source>
        <dbReference type="ARBA" id="ARBA00001946"/>
    </source>
</evidence>
<dbReference type="PANTHER" id="PTHR47788:SF1">
    <property type="entry name" value="A-ADDING TRNA NUCLEOTIDYLTRANSFERASE"/>
    <property type="match status" value="1"/>
</dbReference>
<feature type="domain" description="Poly A polymerase head" evidence="12">
    <location>
        <begin position="32"/>
        <end position="179"/>
    </location>
</feature>
<comment type="caution">
    <text evidence="13">The sequence shown here is derived from an EMBL/GenBank/DDBJ whole genome shotgun (WGS) entry which is preliminary data.</text>
</comment>
<evidence type="ECO:0000256" key="6">
    <source>
        <dbReference type="ARBA" id="ARBA00022695"/>
    </source>
</evidence>
<keyword evidence="3" id="KW-0820">tRNA-binding</keyword>
<keyword evidence="7" id="KW-0479">Metal-binding</keyword>
<dbReference type="Gene3D" id="1.10.3090.10">
    <property type="entry name" value="cca-adding enzyme, domain 2"/>
    <property type="match status" value="1"/>
</dbReference>
<gene>
    <name evidence="13" type="ORF">C7B81_09340</name>
</gene>
<dbReference type="SUPFAM" id="SSF81301">
    <property type="entry name" value="Nucleotidyltransferase"/>
    <property type="match status" value="1"/>
</dbReference>
<keyword evidence="6" id="KW-0548">Nucleotidyltransferase</keyword>
<proteinExistence type="inferred from homology"/>
<dbReference type="CDD" id="cd05398">
    <property type="entry name" value="NT_ClassII-CCAase"/>
    <property type="match status" value="1"/>
</dbReference>
<keyword evidence="10 11" id="KW-0694">RNA-binding</keyword>
<keyword evidence="9" id="KW-0460">Magnesium</keyword>
<evidence type="ECO:0000256" key="7">
    <source>
        <dbReference type="ARBA" id="ARBA00022723"/>
    </source>
</evidence>
<dbReference type="InterPro" id="IPR052390">
    <property type="entry name" value="tRNA_nt/polyA_polymerase"/>
</dbReference>
<evidence type="ECO:0000256" key="3">
    <source>
        <dbReference type="ARBA" id="ARBA00022555"/>
    </source>
</evidence>
<sequence>MTVSAIDAGDLSLPPRLLAAFHRSADCAVLAVVGGAVRDLLLHRVHRDPLRGLPDIDLVVELAPGADPADPRPAAHRLAETLLADVPAAAVGFCQFHQAFGTVELELDGILLDLASARRETYPAPGENPVVIDGSLEEDLARRDFSINAMALVFASSGPSLSLLDPHGGRADLGRRQLRLLHPRSVEDDPTRIVRAARYAARLGFSLAPASLEQLRATLARWPWGEASRGAGSGRVPPALGTRLRMELELLLEREPWEAALGCLQAWGALVLVDPALQNDRGWRRRLRWARRCGLPPLAALLAGSTSAVTVAARLQLPHGQQRLLAQLALLRQGWQALEAPPATAEAWTRFLERPGWSAEAVALALVSGALPRRPLLRWWCRWRHLPSPVSAGELIAAGLRPGPALGERLRELRGERLRDERP</sequence>
<dbReference type="InterPro" id="IPR043519">
    <property type="entry name" value="NT_sf"/>
</dbReference>
<organism evidence="13 14">
    <name type="scientific">Aphanothece cf. minutissima CCALA 015</name>
    <dbReference type="NCBI Taxonomy" id="2107695"/>
    <lineage>
        <taxon>Bacteria</taxon>
        <taxon>Bacillati</taxon>
        <taxon>Cyanobacteriota</taxon>
        <taxon>Cyanophyceae</taxon>
        <taxon>Oscillatoriophycideae</taxon>
        <taxon>Chroococcales</taxon>
        <taxon>Aphanothecaceae</taxon>
        <taxon>Aphanothece</taxon>
    </lineage>
</organism>
<keyword evidence="4 11" id="KW-0808">Transferase</keyword>
<keyword evidence="14" id="KW-1185">Reference proteome</keyword>
<evidence type="ECO:0000313" key="14">
    <source>
        <dbReference type="Proteomes" id="UP000238218"/>
    </source>
</evidence>
<evidence type="ECO:0000256" key="9">
    <source>
        <dbReference type="ARBA" id="ARBA00022842"/>
    </source>
</evidence>
<keyword evidence="5" id="KW-0819">tRNA processing</keyword>
<evidence type="ECO:0000313" key="13">
    <source>
        <dbReference type="EMBL" id="PSB37693.1"/>
    </source>
</evidence>
<keyword evidence="8" id="KW-0547">Nucleotide-binding</keyword>
<dbReference type="RefSeq" id="WP_106221073.1">
    <property type="nucleotide sequence ID" value="NZ_PVWP01000005.1"/>
</dbReference>
<evidence type="ECO:0000256" key="2">
    <source>
        <dbReference type="ARBA" id="ARBA00007265"/>
    </source>
</evidence>
<dbReference type="PANTHER" id="PTHR47788">
    <property type="entry name" value="POLYA POLYMERASE"/>
    <property type="match status" value="1"/>
</dbReference>